<gene>
    <name evidence="1" type="ORF">LITE_LOCUS19215</name>
</gene>
<dbReference type="AlphaFoldDB" id="A0AAV0KKZ3"/>
<sequence>MTETESQREKFDWFAQCYPVMSNGDGSRCRGVVGLNHECLESDRR</sequence>
<comment type="caution">
    <text evidence="1">The sequence shown here is derived from an EMBL/GenBank/DDBJ whole genome shotgun (WGS) entry which is preliminary data.</text>
</comment>
<proteinExistence type="predicted"/>
<reference evidence="1" key="1">
    <citation type="submission" date="2022-08" db="EMBL/GenBank/DDBJ databases">
        <authorList>
            <person name="Gutierrez-Valencia J."/>
        </authorList>
    </citation>
    <scope>NUCLEOTIDE SEQUENCE</scope>
</reference>
<accession>A0AAV0KKZ3</accession>
<protein>
    <submittedName>
        <fullName evidence="1">Uncharacterized protein</fullName>
    </submittedName>
</protein>
<evidence type="ECO:0000313" key="1">
    <source>
        <dbReference type="EMBL" id="CAI0422656.1"/>
    </source>
</evidence>
<name>A0AAV0KKZ3_9ROSI</name>
<organism evidence="1 2">
    <name type="scientific">Linum tenue</name>
    <dbReference type="NCBI Taxonomy" id="586396"/>
    <lineage>
        <taxon>Eukaryota</taxon>
        <taxon>Viridiplantae</taxon>
        <taxon>Streptophyta</taxon>
        <taxon>Embryophyta</taxon>
        <taxon>Tracheophyta</taxon>
        <taxon>Spermatophyta</taxon>
        <taxon>Magnoliopsida</taxon>
        <taxon>eudicotyledons</taxon>
        <taxon>Gunneridae</taxon>
        <taxon>Pentapetalae</taxon>
        <taxon>rosids</taxon>
        <taxon>fabids</taxon>
        <taxon>Malpighiales</taxon>
        <taxon>Linaceae</taxon>
        <taxon>Linum</taxon>
    </lineage>
</organism>
<keyword evidence="2" id="KW-1185">Reference proteome</keyword>
<evidence type="ECO:0000313" key="2">
    <source>
        <dbReference type="Proteomes" id="UP001154282"/>
    </source>
</evidence>
<dbReference type="EMBL" id="CAMGYJ010000005">
    <property type="protein sequence ID" value="CAI0422656.1"/>
    <property type="molecule type" value="Genomic_DNA"/>
</dbReference>
<dbReference type="Proteomes" id="UP001154282">
    <property type="component" value="Unassembled WGS sequence"/>
</dbReference>